<organism evidence="1 2">
    <name type="scientific">Piscinibacter sakaiensis</name>
    <name type="common">Ideonella sakaiensis</name>
    <dbReference type="NCBI Taxonomy" id="1547922"/>
    <lineage>
        <taxon>Bacteria</taxon>
        <taxon>Pseudomonadati</taxon>
        <taxon>Pseudomonadota</taxon>
        <taxon>Betaproteobacteria</taxon>
        <taxon>Burkholderiales</taxon>
        <taxon>Sphaerotilaceae</taxon>
        <taxon>Piscinibacter</taxon>
    </lineage>
</organism>
<evidence type="ECO:0000313" key="2">
    <source>
        <dbReference type="Proteomes" id="UP000037660"/>
    </source>
</evidence>
<dbReference type="STRING" id="1547922.ISF6_2042"/>
<keyword evidence="2" id="KW-1185">Reference proteome</keyword>
<protein>
    <submittedName>
        <fullName evidence="1">Uncharacterized protein</fullName>
    </submittedName>
</protein>
<dbReference type="Proteomes" id="UP000037660">
    <property type="component" value="Unassembled WGS sequence"/>
</dbReference>
<proteinExistence type="predicted"/>
<comment type="caution">
    <text evidence="1">The sequence shown here is derived from an EMBL/GenBank/DDBJ whole genome shotgun (WGS) entry which is preliminary data.</text>
</comment>
<reference evidence="1 2" key="2">
    <citation type="journal article" date="2016" name="Science">
        <title>A bacterium that degrades and assimilates poly(ethylene terephthalate).</title>
        <authorList>
            <person name="Yoshida S."/>
            <person name="Hiraga K."/>
            <person name="Takehana T."/>
            <person name="Taniguchi I."/>
            <person name="Yamaji H."/>
            <person name="Maeda Y."/>
            <person name="Toyohara K."/>
            <person name="Miyamoto K."/>
            <person name="Kimura Y."/>
            <person name="Oda K."/>
        </authorList>
    </citation>
    <scope>NUCLEOTIDE SEQUENCE [LARGE SCALE GENOMIC DNA]</scope>
    <source>
        <strain evidence="2">NBRC 110686 / TISTR 2288 / 201-F6</strain>
    </source>
</reference>
<sequence>MPRRLPPPAPLPTLDPACARGMAPHGVVDHAWQRLRRWLVGF</sequence>
<evidence type="ECO:0000313" key="1">
    <source>
        <dbReference type="EMBL" id="GAP36202.1"/>
    </source>
</evidence>
<name>A0A0K8P0M1_PISS1</name>
<dbReference type="EMBL" id="BBYR01000032">
    <property type="protein sequence ID" value="GAP36202.1"/>
    <property type="molecule type" value="Genomic_DNA"/>
</dbReference>
<gene>
    <name evidence="1" type="ORF">ISF6_2042</name>
</gene>
<accession>A0A0K8P0M1</accession>
<dbReference type="AlphaFoldDB" id="A0A0K8P0M1"/>
<reference evidence="2" key="1">
    <citation type="submission" date="2015-07" db="EMBL/GenBank/DDBJ databases">
        <title>Discovery of a poly(ethylene terephthalate assimilation.</title>
        <authorList>
            <person name="Yoshida S."/>
            <person name="Hiraga K."/>
            <person name="Takehana T."/>
            <person name="Taniguchi I."/>
            <person name="Yamaji H."/>
            <person name="Maeda Y."/>
            <person name="Toyohara K."/>
            <person name="Miyamoto K."/>
            <person name="Kimura Y."/>
            <person name="Oda K."/>
        </authorList>
    </citation>
    <scope>NUCLEOTIDE SEQUENCE [LARGE SCALE GENOMIC DNA]</scope>
    <source>
        <strain evidence="2">NBRC 110686 / TISTR 2288 / 201-F6</strain>
    </source>
</reference>